<keyword evidence="2" id="KW-1185">Reference proteome</keyword>
<reference evidence="1" key="1">
    <citation type="submission" date="2022-11" db="EMBL/GenBank/DDBJ databases">
        <title>Genome Sequence of Nemania bipapillata.</title>
        <authorList>
            <person name="Buettner E."/>
        </authorList>
    </citation>
    <scope>NUCLEOTIDE SEQUENCE</scope>
    <source>
        <strain evidence="1">CP14</strain>
    </source>
</reference>
<gene>
    <name evidence="1" type="ORF">ONZ43_g6033</name>
</gene>
<sequence>MAYVGPAQRWQGVYCHEHWEPVGYPLLNSSYNYKVRDIFVEGVLTETYEAKTNIDRECSYIFEIPPEASVTGFSAQVGNKRIDAIVDEKEEANKTYQQAVKAGVQAWKLDKVNEEVFQISLGMVKSNYKVTISVTYVYVISSDTLEDSIRLTIPIGLADRPGAPPASQKTIPTAPTGTNAVTITASIESQEDFQILDLACLSHRANIISGFSDASYKTMTSRERQSEWKKWKSYVEFTSKTFLKNHFVLVWTVPYVDQGRCMVEKLSPSIPGQPSTYALALTLVSNIDLSPEEHGKLKHTNQYIFLVDTSGSMSGSRSQTANDVVKIMLDKLPTAKNSSFNIYNFNTSAWSILPGGKSLAYDINNVNIAKGQLSIRASGGTNINTALTTVLNQREASKPRCSIIVITDGLDWGVTAAMQTVQKSVTAAAAQAKLLRVFVVGLGDEVSRGMCEALARAGTGATAYISDSELQDYDNRVKKAEIVITSIGRAPIRVKDVKWGMKGARDQLSASGMNMGTRQAPRAGELGAAAKGDNLGPPKAIQQAPLPGTMFWAIRSYWYAIINGTFEDVKATIKYQIPGSSEPSYTLEVEYGDEIAEGRLIHTLAARALIQMYEDKALSLTNYTEKRRSSRPPMA</sequence>
<accession>A0ACC2I3M1</accession>
<dbReference type="EMBL" id="JAPESX010002029">
    <property type="protein sequence ID" value="KAJ8109809.1"/>
    <property type="molecule type" value="Genomic_DNA"/>
</dbReference>
<protein>
    <submittedName>
        <fullName evidence="1">Uncharacterized protein</fullName>
    </submittedName>
</protein>
<comment type="caution">
    <text evidence="1">The sequence shown here is derived from an EMBL/GenBank/DDBJ whole genome shotgun (WGS) entry which is preliminary data.</text>
</comment>
<proteinExistence type="predicted"/>
<evidence type="ECO:0000313" key="2">
    <source>
        <dbReference type="Proteomes" id="UP001153334"/>
    </source>
</evidence>
<evidence type="ECO:0000313" key="1">
    <source>
        <dbReference type="EMBL" id="KAJ8109809.1"/>
    </source>
</evidence>
<organism evidence="1 2">
    <name type="scientific">Nemania bipapillata</name>
    <dbReference type="NCBI Taxonomy" id="110536"/>
    <lineage>
        <taxon>Eukaryota</taxon>
        <taxon>Fungi</taxon>
        <taxon>Dikarya</taxon>
        <taxon>Ascomycota</taxon>
        <taxon>Pezizomycotina</taxon>
        <taxon>Sordariomycetes</taxon>
        <taxon>Xylariomycetidae</taxon>
        <taxon>Xylariales</taxon>
        <taxon>Xylariaceae</taxon>
        <taxon>Nemania</taxon>
    </lineage>
</organism>
<dbReference type="Proteomes" id="UP001153334">
    <property type="component" value="Unassembled WGS sequence"/>
</dbReference>
<name>A0ACC2I3M1_9PEZI</name>